<evidence type="ECO:0000313" key="1">
    <source>
        <dbReference type="EMBL" id="MFC3155261.1"/>
    </source>
</evidence>
<comment type="caution">
    <text evidence="1">The sequence shown here is derived from an EMBL/GenBank/DDBJ whole genome shotgun (WGS) entry which is preliminary data.</text>
</comment>
<protein>
    <submittedName>
        <fullName evidence="1">Uncharacterized protein</fullName>
    </submittedName>
</protein>
<sequence length="198" mass="22056">MGTLDVRYGQLMTAMIRAGHHFFEQGDYNLNLIGVRSRDAHSNAFNDALAVAYKINGRPVCHVFACTTDPGIYWREKPANVNGTAIVKPGQYPGLWTLGKHQGKYAALVQAENITVYRDNDGNGEINTDRNTAYTDTGLFGINCHKAGKQSRRVDKWSAGCQVLANECDFNLLMALCEKSAQLWGDRFTYTLLTEDEL</sequence>
<gene>
    <name evidence="1" type="ORF">ACFOEB_08615</name>
</gene>
<evidence type="ECO:0000313" key="2">
    <source>
        <dbReference type="Proteomes" id="UP001595548"/>
    </source>
</evidence>
<proteinExistence type="predicted"/>
<name>A0ABV7HV80_9GAMM</name>
<organism evidence="1 2">
    <name type="scientific">Gilvimarinus japonicus</name>
    <dbReference type="NCBI Taxonomy" id="1796469"/>
    <lineage>
        <taxon>Bacteria</taxon>
        <taxon>Pseudomonadati</taxon>
        <taxon>Pseudomonadota</taxon>
        <taxon>Gammaproteobacteria</taxon>
        <taxon>Cellvibrionales</taxon>
        <taxon>Cellvibrionaceae</taxon>
        <taxon>Gilvimarinus</taxon>
    </lineage>
</organism>
<dbReference type="Proteomes" id="UP001595548">
    <property type="component" value="Unassembled WGS sequence"/>
</dbReference>
<dbReference type="RefSeq" id="WP_382415872.1">
    <property type="nucleotide sequence ID" value="NZ_AP031500.1"/>
</dbReference>
<accession>A0ABV7HV80</accession>
<dbReference type="EMBL" id="JBHRTL010000006">
    <property type="protein sequence ID" value="MFC3155261.1"/>
    <property type="molecule type" value="Genomic_DNA"/>
</dbReference>
<keyword evidence="2" id="KW-1185">Reference proteome</keyword>
<reference evidence="2" key="1">
    <citation type="journal article" date="2019" name="Int. J. Syst. Evol. Microbiol.">
        <title>The Global Catalogue of Microorganisms (GCM) 10K type strain sequencing project: providing services to taxonomists for standard genome sequencing and annotation.</title>
        <authorList>
            <consortium name="The Broad Institute Genomics Platform"/>
            <consortium name="The Broad Institute Genome Sequencing Center for Infectious Disease"/>
            <person name="Wu L."/>
            <person name="Ma J."/>
        </authorList>
    </citation>
    <scope>NUCLEOTIDE SEQUENCE [LARGE SCALE GENOMIC DNA]</scope>
    <source>
        <strain evidence="2">KCTC 52141</strain>
    </source>
</reference>